<evidence type="ECO:0000256" key="5">
    <source>
        <dbReference type="SAM" id="MobiDB-lite"/>
    </source>
</evidence>
<keyword evidence="2 4" id="KW-0479">Metal-binding</keyword>
<dbReference type="Pfam" id="PF13442">
    <property type="entry name" value="Cytochrome_CBB3"/>
    <property type="match status" value="1"/>
</dbReference>
<evidence type="ECO:0000256" key="3">
    <source>
        <dbReference type="ARBA" id="ARBA00023004"/>
    </source>
</evidence>
<reference evidence="8 9" key="1">
    <citation type="journal article" date="2008" name="Int. J. Syst. Evol. Microbiol.">
        <title>Luteimonas marina sp. nov., isolated from seawater.</title>
        <authorList>
            <person name="Baik K.S."/>
            <person name="Park S.C."/>
            <person name="Kim M.S."/>
            <person name="Kim E.M."/>
            <person name="Park C."/>
            <person name="Chun J."/>
            <person name="Seong C.N."/>
        </authorList>
    </citation>
    <scope>NUCLEOTIDE SEQUENCE [LARGE SCALE GENOMIC DNA]</scope>
    <source>
        <strain evidence="8 9">FR1330</strain>
    </source>
</reference>
<evidence type="ECO:0000259" key="7">
    <source>
        <dbReference type="PROSITE" id="PS51007"/>
    </source>
</evidence>
<dbReference type="NCBIfam" id="TIGR04494">
    <property type="entry name" value="c550_PedF"/>
    <property type="match status" value="1"/>
</dbReference>
<dbReference type="SUPFAM" id="SSF46626">
    <property type="entry name" value="Cytochrome c"/>
    <property type="match status" value="1"/>
</dbReference>
<evidence type="ECO:0000256" key="2">
    <source>
        <dbReference type="ARBA" id="ARBA00022723"/>
    </source>
</evidence>
<protein>
    <submittedName>
        <fullName evidence="8">Cytochrome c-550 PedF</fullName>
    </submittedName>
</protein>
<gene>
    <name evidence="8" type="primary">pedF</name>
    <name evidence="8" type="ORF">FQY83_04230</name>
</gene>
<evidence type="ECO:0000256" key="4">
    <source>
        <dbReference type="PROSITE-ProRule" id="PRU00433"/>
    </source>
</evidence>
<feature type="domain" description="Cytochrome c" evidence="7">
    <location>
        <begin position="71"/>
        <end position="161"/>
    </location>
</feature>
<dbReference type="OrthoDB" id="9797504at2"/>
<dbReference type="GO" id="GO:0020037">
    <property type="term" value="F:heme binding"/>
    <property type="evidence" value="ECO:0007669"/>
    <property type="project" value="InterPro"/>
</dbReference>
<dbReference type="AlphaFoldDB" id="A0A5C5U8I8"/>
<dbReference type="Proteomes" id="UP000319980">
    <property type="component" value="Unassembled WGS sequence"/>
</dbReference>
<dbReference type="Gene3D" id="1.10.760.10">
    <property type="entry name" value="Cytochrome c-like domain"/>
    <property type="match status" value="1"/>
</dbReference>
<evidence type="ECO:0000313" key="9">
    <source>
        <dbReference type="Proteomes" id="UP000319980"/>
    </source>
</evidence>
<dbReference type="InterPro" id="IPR036909">
    <property type="entry name" value="Cyt_c-like_dom_sf"/>
</dbReference>
<sequence>MPASSASNTRLRTAVLALALPFVAGAAWFAGSARGHGDTAPQPVDTGTLPKLGSDDWLSRNPFHEGEHHDEALEVGARGYNANCARCHGLEAVSGGIAPDVRKLNADCGGDEDCLADMDQYFIDTARHGRSRDGRVYMPPFEGILSQEAMWAIRTYIDSRPPPG</sequence>
<dbReference type="InterPro" id="IPR009056">
    <property type="entry name" value="Cyt_c-like_dom"/>
</dbReference>
<keyword evidence="6" id="KW-0732">Signal</keyword>
<accession>A0A5C5U8I8</accession>
<evidence type="ECO:0000313" key="8">
    <source>
        <dbReference type="EMBL" id="TWT22248.1"/>
    </source>
</evidence>
<dbReference type="PROSITE" id="PS51007">
    <property type="entry name" value="CYTC"/>
    <property type="match status" value="1"/>
</dbReference>
<keyword evidence="3 4" id="KW-0408">Iron</keyword>
<dbReference type="EMBL" id="VOHK01000002">
    <property type="protein sequence ID" value="TWT22248.1"/>
    <property type="molecule type" value="Genomic_DNA"/>
</dbReference>
<name>A0A5C5U8I8_9GAMM</name>
<dbReference type="RefSeq" id="WP_146385403.1">
    <property type="nucleotide sequence ID" value="NZ_VOHK01000002.1"/>
</dbReference>
<feature type="signal peptide" evidence="6">
    <location>
        <begin position="1"/>
        <end position="26"/>
    </location>
</feature>
<comment type="caution">
    <text evidence="8">The sequence shown here is derived from an EMBL/GenBank/DDBJ whole genome shotgun (WGS) entry which is preliminary data.</text>
</comment>
<dbReference type="InterPro" id="IPR030991">
    <property type="entry name" value="c550_proteobact"/>
</dbReference>
<proteinExistence type="predicted"/>
<keyword evidence="1 4" id="KW-0349">Heme</keyword>
<evidence type="ECO:0000256" key="6">
    <source>
        <dbReference type="SAM" id="SignalP"/>
    </source>
</evidence>
<evidence type="ECO:0000256" key="1">
    <source>
        <dbReference type="ARBA" id="ARBA00022617"/>
    </source>
</evidence>
<dbReference type="GO" id="GO:0009055">
    <property type="term" value="F:electron transfer activity"/>
    <property type="evidence" value="ECO:0007669"/>
    <property type="project" value="InterPro"/>
</dbReference>
<organism evidence="8 9">
    <name type="scientific">Luteimonas marina</name>
    <dbReference type="NCBI Taxonomy" id="488485"/>
    <lineage>
        <taxon>Bacteria</taxon>
        <taxon>Pseudomonadati</taxon>
        <taxon>Pseudomonadota</taxon>
        <taxon>Gammaproteobacteria</taxon>
        <taxon>Lysobacterales</taxon>
        <taxon>Lysobacteraceae</taxon>
        <taxon>Luteimonas</taxon>
    </lineage>
</organism>
<feature type="region of interest" description="Disordered" evidence="5">
    <location>
        <begin position="34"/>
        <end position="53"/>
    </location>
</feature>
<keyword evidence="9" id="KW-1185">Reference proteome</keyword>
<dbReference type="GO" id="GO:0046872">
    <property type="term" value="F:metal ion binding"/>
    <property type="evidence" value="ECO:0007669"/>
    <property type="project" value="UniProtKB-KW"/>
</dbReference>
<feature type="chain" id="PRO_5022981118" evidence="6">
    <location>
        <begin position="27"/>
        <end position="164"/>
    </location>
</feature>